<dbReference type="AlphaFoldDB" id="A0A653BWK1"/>
<protein>
    <submittedName>
        <fullName evidence="1">Uncharacterized protein</fullName>
    </submittedName>
</protein>
<feature type="non-terminal residue" evidence="1">
    <location>
        <position position="1"/>
    </location>
</feature>
<evidence type="ECO:0000313" key="2">
    <source>
        <dbReference type="Proteomes" id="UP000410492"/>
    </source>
</evidence>
<organism evidence="1 2">
    <name type="scientific">Callosobruchus maculatus</name>
    <name type="common">Southern cowpea weevil</name>
    <name type="synonym">Pulse bruchid</name>
    <dbReference type="NCBI Taxonomy" id="64391"/>
    <lineage>
        <taxon>Eukaryota</taxon>
        <taxon>Metazoa</taxon>
        <taxon>Ecdysozoa</taxon>
        <taxon>Arthropoda</taxon>
        <taxon>Hexapoda</taxon>
        <taxon>Insecta</taxon>
        <taxon>Pterygota</taxon>
        <taxon>Neoptera</taxon>
        <taxon>Endopterygota</taxon>
        <taxon>Coleoptera</taxon>
        <taxon>Polyphaga</taxon>
        <taxon>Cucujiformia</taxon>
        <taxon>Chrysomeloidea</taxon>
        <taxon>Chrysomelidae</taxon>
        <taxon>Bruchinae</taxon>
        <taxon>Bruchini</taxon>
        <taxon>Callosobruchus</taxon>
    </lineage>
</organism>
<name>A0A653BWK1_CALMS</name>
<accession>A0A653BWK1</accession>
<reference evidence="1 2" key="1">
    <citation type="submission" date="2019-01" db="EMBL/GenBank/DDBJ databases">
        <authorList>
            <person name="Sayadi A."/>
        </authorList>
    </citation>
    <scope>NUCLEOTIDE SEQUENCE [LARGE SCALE GENOMIC DNA]</scope>
</reference>
<gene>
    <name evidence="1" type="ORF">CALMAC_LOCUS4120</name>
</gene>
<keyword evidence="2" id="KW-1185">Reference proteome</keyword>
<dbReference type="Proteomes" id="UP000410492">
    <property type="component" value="Unassembled WGS sequence"/>
</dbReference>
<dbReference type="OrthoDB" id="6774958at2759"/>
<evidence type="ECO:0000313" key="1">
    <source>
        <dbReference type="EMBL" id="VEN39666.1"/>
    </source>
</evidence>
<proteinExistence type="predicted"/>
<sequence>EKLGLELDPNGAGQLLQGFGGGHAFSRGSERFEMTLAECQLELTALVTEADMAEIELLLGQATLNTPGVTMVVRGGRMYLTTKPNIDNVG</sequence>
<dbReference type="EMBL" id="CAACVG010005859">
    <property type="protein sequence ID" value="VEN39666.1"/>
    <property type="molecule type" value="Genomic_DNA"/>
</dbReference>